<proteinExistence type="predicted"/>
<evidence type="ECO:0000313" key="2">
    <source>
        <dbReference type="Proteomes" id="UP000002407"/>
    </source>
</evidence>
<organism evidence="1 2">
    <name type="scientific">Campylobacter hominis (strain ATCC BAA-381 / DSM 21671 / CCUG 45161 / LMG 19568 / NCTC 13146 / CH001A)</name>
    <dbReference type="NCBI Taxonomy" id="360107"/>
    <lineage>
        <taxon>Bacteria</taxon>
        <taxon>Pseudomonadati</taxon>
        <taxon>Campylobacterota</taxon>
        <taxon>Epsilonproteobacteria</taxon>
        <taxon>Campylobacterales</taxon>
        <taxon>Campylobacteraceae</taxon>
        <taxon>Campylobacter</taxon>
    </lineage>
</organism>
<evidence type="ECO:0000313" key="1">
    <source>
        <dbReference type="EMBL" id="ABS51229.1"/>
    </source>
</evidence>
<sequence length="62" mass="7298">MWLHNGGNIFDYNIFDAIVVKDKNNFINILPTDLQSKRDIKNYFLIKTGKNIDNIQNILFIL</sequence>
<gene>
    <name evidence="1" type="ordered locus">CHAB381_1204</name>
</gene>
<dbReference type="KEGG" id="cha:CHAB381_1204"/>
<name>A7I2L7_CAMHC</name>
<dbReference type="HOGENOM" id="CLU_2895525_0_0_7"/>
<protein>
    <submittedName>
        <fullName evidence="1">Uncharacterized protein</fullName>
    </submittedName>
</protein>
<dbReference type="RefSeq" id="WP_012109058.1">
    <property type="nucleotide sequence ID" value="NC_009714.1"/>
</dbReference>
<dbReference type="EMBL" id="CP000776">
    <property type="protein sequence ID" value="ABS51229.1"/>
    <property type="molecule type" value="Genomic_DNA"/>
</dbReference>
<keyword evidence="2" id="KW-1185">Reference proteome</keyword>
<dbReference type="Proteomes" id="UP000002407">
    <property type="component" value="Chromosome"/>
</dbReference>
<accession>A7I2L7</accession>
<reference evidence="2" key="1">
    <citation type="submission" date="2007-07" db="EMBL/GenBank/DDBJ databases">
        <title>Complete genome sequence of Campylobacter hominis ATCC BAA-381, a commensal isolated from the human gastrointestinal tract.</title>
        <authorList>
            <person name="Fouts D.E."/>
            <person name="Mongodin E.F."/>
            <person name="Puiu D."/>
            <person name="Sebastian Y."/>
            <person name="Miller W.G."/>
            <person name="Mandrell R.E."/>
            <person name="Nelson K.E."/>
        </authorList>
    </citation>
    <scope>NUCLEOTIDE SEQUENCE [LARGE SCALE GENOMIC DNA]</scope>
    <source>
        <strain evidence="2">ATCC BAA-381 / LMG 19568 / NCTC 13146 / CH001A</strain>
    </source>
</reference>
<dbReference type="AlphaFoldDB" id="A7I2L7"/>